<evidence type="ECO:0000256" key="4">
    <source>
        <dbReference type="ARBA" id="ARBA00023136"/>
    </source>
</evidence>
<evidence type="ECO:0000313" key="7">
    <source>
        <dbReference type="Proteomes" id="UP000294914"/>
    </source>
</evidence>
<dbReference type="AlphaFoldDB" id="A0A4R8ISE1"/>
<feature type="transmembrane region" description="Helical" evidence="5">
    <location>
        <begin position="31"/>
        <end position="51"/>
    </location>
</feature>
<evidence type="ECO:0000313" key="6">
    <source>
        <dbReference type="EMBL" id="TDY03886.1"/>
    </source>
</evidence>
<dbReference type="OrthoDB" id="9806785at2"/>
<evidence type="ECO:0000256" key="5">
    <source>
        <dbReference type="SAM" id="Phobius"/>
    </source>
</evidence>
<gene>
    <name evidence="6" type="ORF">EDC23_0257</name>
</gene>
<reference evidence="6 7" key="1">
    <citation type="submission" date="2019-03" db="EMBL/GenBank/DDBJ databases">
        <title>Genomic Encyclopedia of Type Strains, Phase IV (KMG-IV): sequencing the most valuable type-strain genomes for metagenomic binning, comparative biology and taxonomic classification.</title>
        <authorList>
            <person name="Goeker M."/>
        </authorList>
    </citation>
    <scope>NUCLEOTIDE SEQUENCE [LARGE SCALE GENOMIC DNA]</scope>
    <source>
        <strain evidence="6 7">DSM 16326</strain>
    </source>
</reference>
<keyword evidence="3 5" id="KW-1133">Transmembrane helix</keyword>
<dbReference type="EMBL" id="SOQX01000001">
    <property type="protein sequence ID" value="TDY03886.1"/>
    <property type="molecule type" value="Genomic_DNA"/>
</dbReference>
<dbReference type="RefSeq" id="WP_134080457.1">
    <property type="nucleotide sequence ID" value="NZ_SOQX01000001.1"/>
</dbReference>
<keyword evidence="2 5" id="KW-0812">Transmembrane</keyword>
<evidence type="ECO:0000256" key="3">
    <source>
        <dbReference type="ARBA" id="ARBA00022989"/>
    </source>
</evidence>
<organism evidence="6 7">
    <name type="scientific">Thiohalophilus thiocyanatoxydans</name>
    <dbReference type="NCBI Taxonomy" id="381308"/>
    <lineage>
        <taxon>Bacteria</taxon>
        <taxon>Pseudomonadati</taxon>
        <taxon>Pseudomonadota</taxon>
        <taxon>Gammaproteobacteria</taxon>
        <taxon>Thiohalomonadales</taxon>
        <taxon>Thiohalophilaceae</taxon>
        <taxon>Thiohalophilus</taxon>
    </lineage>
</organism>
<comment type="caution">
    <text evidence="6">The sequence shown here is derived from an EMBL/GenBank/DDBJ whole genome shotgun (WGS) entry which is preliminary data.</text>
</comment>
<comment type="subcellular location">
    <subcellularLocation>
        <location evidence="1">Membrane</location>
        <topology evidence="1">Multi-pass membrane protein</topology>
    </subcellularLocation>
</comment>
<dbReference type="InterPro" id="IPR004710">
    <property type="entry name" value="Bilac:Na_transpt"/>
</dbReference>
<dbReference type="Pfam" id="PF01758">
    <property type="entry name" value="SBF"/>
    <property type="match status" value="1"/>
</dbReference>
<feature type="transmembrane region" description="Helical" evidence="5">
    <location>
        <begin position="71"/>
        <end position="101"/>
    </location>
</feature>
<dbReference type="GO" id="GO:0016020">
    <property type="term" value="C:membrane"/>
    <property type="evidence" value="ECO:0007669"/>
    <property type="project" value="UniProtKB-SubCell"/>
</dbReference>
<keyword evidence="7" id="KW-1185">Reference proteome</keyword>
<accession>A0A4R8ISE1</accession>
<dbReference type="InterPro" id="IPR002657">
    <property type="entry name" value="BilAc:Na_symport/Acr3"/>
</dbReference>
<feature type="transmembrane region" description="Helical" evidence="5">
    <location>
        <begin position="255"/>
        <end position="278"/>
    </location>
</feature>
<feature type="transmembrane region" description="Helical" evidence="5">
    <location>
        <begin position="223"/>
        <end position="243"/>
    </location>
</feature>
<feature type="transmembrane region" description="Helical" evidence="5">
    <location>
        <begin position="190"/>
        <end position="211"/>
    </location>
</feature>
<keyword evidence="4 5" id="KW-0472">Membrane</keyword>
<protein>
    <submittedName>
        <fullName evidence="6">BASS family bile acid:Na+ symporter</fullName>
    </submittedName>
</protein>
<dbReference type="PANTHER" id="PTHR10361">
    <property type="entry name" value="SODIUM-BILE ACID COTRANSPORTER"/>
    <property type="match status" value="1"/>
</dbReference>
<feature type="transmembrane region" description="Helical" evidence="5">
    <location>
        <begin position="284"/>
        <end position="305"/>
    </location>
</feature>
<evidence type="ECO:0000256" key="2">
    <source>
        <dbReference type="ARBA" id="ARBA00022692"/>
    </source>
</evidence>
<dbReference type="InterPro" id="IPR038770">
    <property type="entry name" value="Na+/solute_symporter_sf"/>
</dbReference>
<dbReference type="Proteomes" id="UP000294914">
    <property type="component" value="Unassembled WGS sequence"/>
</dbReference>
<feature type="transmembrane region" description="Helical" evidence="5">
    <location>
        <begin position="155"/>
        <end position="178"/>
    </location>
</feature>
<feature type="transmembrane region" description="Helical" evidence="5">
    <location>
        <begin position="6"/>
        <end position="24"/>
    </location>
</feature>
<evidence type="ECO:0000256" key="1">
    <source>
        <dbReference type="ARBA" id="ARBA00004141"/>
    </source>
</evidence>
<name>A0A4R8ISE1_9GAMM</name>
<dbReference type="PANTHER" id="PTHR10361:SF28">
    <property type="entry name" value="P3 PROTEIN-RELATED"/>
    <property type="match status" value="1"/>
</dbReference>
<proteinExistence type="predicted"/>
<dbReference type="Gene3D" id="1.20.1530.20">
    <property type="match status" value="1"/>
</dbReference>
<sequence>MFIFRFIANALAPLTLIAAAMAWWYPPLFLIFKPIFIWLFAATMLAVGVTLDRDELVTTLKQPLQIAQGVATQYVLMPLLAFGIVTLADLPPALALGFIIVGSAPGAMASNVMVYLAGGAVALSIAMTTVSTLLSPMLTPALVEWLGGQFLPIPFAAMMRTIVITVVLPIGLGLWLQPYLGRHLATARDVAPGIAAGAIIIICAYAMANAVSHNALAMQDYGLSVLGLVILLNALGYAGGWALARLYGFDRRRRLTLAIEIGMQNAGLGVVLALAHFADQPQTALPGAVFAVWCIVTAAGATHWFRRHGVTPAADSPA</sequence>
<feature type="transmembrane region" description="Helical" evidence="5">
    <location>
        <begin position="113"/>
        <end position="135"/>
    </location>
</feature>